<protein>
    <submittedName>
        <fullName evidence="1">Uncharacterized protein</fullName>
    </submittedName>
</protein>
<sequence>MKKVVLEFDDDEVELLQQQLNQIQDAIGVETLEDYVYYATMSHCKTMQAASRMFGQAGYLEKLMSDENVHVGVVNMPIQLSNVEDKDDFSQYLNDVLNDAVKDYMNRNNEPIN</sequence>
<accession>A0A2T3FJV8</accession>
<dbReference type="Proteomes" id="UP000241201">
    <property type="component" value="Unassembled WGS sequence"/>
</dbReference>
<dbReference type="AlphaFoldDB" id="A0A2T3FJV8"/>
<reference evidence="2" key="1">
    <citation type="submission" date="2018-03" db="EMBL/GenBank/DDBJ databases">
        <title>Lachnoclostridium SNUG30370 gen.nov., sp.nov., isolated from human faeces.</title>
        <authorList>
            <person name="Seo B."/>
            <person name="Jeon K."/>
            <person name="Ko G."/>
        </authorList>
    </citation>
    <scope>NUCLEOTIDE SEQUENCE [LARGE SCALE GENOMIC DNA]</scope>
    <source>
        <strain evidence="2">SNUG30370</strain>
    </source>
</reference>
<proteinExistence type="predicted"/>
<evidence type="ECO:0000313" key="1">
    <source>
        <dbReference type="EMBL" id="PST35530.1"/>
    </source>
</evidence>
<name>A0A2T3FJV8_9FIRM</name>
<evidence type="ECO:0000313" key="2">
    <source>
        <dbReference type="Proteomes" id="UP000241201"/>
    </source>
</evidence>
<keyword evidence="2" id="KW-1185">Reference proteome</keyword>
<gene>
    <name evidence="1" type="ORF">C7U55_12880</name>
</gene>
<dbReference type="GeneID" id="77471974"/>
<comment type="caution">
    <text evidence="1">The sequence shown here is derived from an EMBL/GenBank/DDBJ whole genome shotgun (WGS) entry which is preliminary data.</text>
</comment>
<dbReference type="EMBL" id="PYLP01000032">
    <property type="protein sequence ID" value="PST35530.1"/>
    <property type="molecule type" value="Genomic_DNA"/>
</dbReference>
<dbReference type="RefSeq" id="WP_106988899.1">
    <property type="nucleotide sequence ID" value="NZ_PYLP01000032.1"/>
</dbReference>
<organism evidence="1 2">
    <name type="scientific">Faecalibacillus faecis</name>
    <dbReference type="NCBI Taxonomy" id="1982628"/>
    <lineage>
        <taxon>Bacteria</taxon>
        <taxon>Bacillati</taxon>
        <taxon>Bacillota</taxon>
        <taxon>Erysipelotrichia</taxon>
        <taxon>Erysipelotrichales</taxon>
        <taxon>Coprobacillaceae</taxon>
        <taxon>Faecalibacillus</taxon>
    </lineage>
</organism>